<reference evidence="2 3" key="1">
    <citation type="submission" date="2024-04" db="EMBL/GenBank/DDBJ databases">
        <title>Phyllosticta paracitricarpa is synonymous to the EU quarantine fungus P. citricarpa based on phylogenomic analyses.</title>
        <authorList>
            <consortium name="Lawrence Berkeley National Laboratory"/>
            <person name="Van Ingen-Buijs V.A."/>
            <person name="Van Westerhoven A.C."/>
            <person name="Haridas S."/>
            <person name="Skiadas P."/>
            <person name="Martin F."/>
            <person name="Groenewald J.Z."/>
            <person name="Crous P.W."/>
            <person name="Seidl M.F."/>
        </authorList>
    </citation>
    <scope>NUCLEOTIDE SEQUENCE [LARGE SCALE GENOMIC DNA]</scope>
    <source>
        <strain evidence="2 3">CBS 123374</strain>
    </source>
</reference>
<sequence>MTVAARETKFYTSEDLVNDPVVLEELFNLVNKAFKNPPNGLKQVEGLRFENYDELLERLGKGICAVMFIQGAAVASASIIPWKGDSMDGDDFEISAVVVDPEYRGTGLAESSVSAVEDAVMSKRSSDAADVRLWLKTAEARNGPYWTRRGFAVKENNVFPAGMWGMEHEFVISTMCRLARRATSEKKVGAQ</sequence>
<feature type="domain" description="N-acetyltransferase" evidence="1">
    <location>
        <begin position="14"/>
        <end position="171"/>
    </location>
</feature>
<keyword evidence="3" id="KW-1185">Reference proteome</keyword>
<dbReference type="SUPFAM" id="SSF55729">
    <property type="entry name" value="Acyl-CoA N-acyltransferases (Nat)"/>
    <property type="match status" value="1"/>
</dbReference>
<dbReference type="Gene3D" id="3.40.630.30">
    <property type="match status" value="1"/>
</dbReference>
<dbReference type="PROSITE" id="PS51186">
    <property type="entry name" value="GNAT"/>
    <property type="match status" value="1"/>
</dbReference>
<protein>
    <recommendedName>
        <fullName evidence="1">N-acetyltransferase domain-containing protein</fullName>
    </recommendedName>
</protein>
<proteinExistence type="predicted"/>
<evidence type="ECO:0000313" key="2">
    <source>
        <dbReference type="EMBL" id="KAK8247368.1"/>
    </source>
</evidence>
<dbReference type="EMBL" id="JBBWRZ010000001">
    <property type="protein sequence ID" value="KAK8247368.1"/>
    <property type="molecule type" value="Genomic_DNA"/>
</dbReference>
<name>A0ABR1Z4P9_9PEZI</name>
<dbReference type="Pfam" id="PF00583">
    <property type="entry name" value="Acetyltransf_1"/>
    <property type="match status" value="1"/>
</dbReference>
<evidence type="ECO:0000259" key="1">
    <source>
        <dbReference type="PROSITE" id="PS51186"/>
    </source>
</evidence>
<accession>A0ABR1Z4P9</accession>
<comment type="caution">
    <text evidence="2">The sequence shown here is derived from an EMBL/GenBank/DDBJ whole genome shotgun (WGS) entry which is preliminary data.</text>
</comment>
<dbReference type="CDD" id="cd04301">
    <property type="entry name" value="NAT_SF"/>
    <property type="match status" value="1"/>
</dbReference>
<dbReference type="InterPro" id="IPR000182">
    <property type="entry name" value="GNAT_dom"/>
</dbReference>
<organism evidence="2 3">
    <name type="scientific">Phyllosticta capitalensis</name>
    <dbReference type="NCBI Taxonomy" id="121624"/>
    <lineage>
        <taxon>Eukaryota</taxon>
        <taxon>Fungi</taxon>
        <taxon>Dikarya</taxon>
        <taxon>Ascomycota</taxon>
        <taxon>Pezizomycotina</taxon>
        <taxon>Dothideomycetes</taxon>
        <taxon>Dothideomycetes incertae sedis</taxon>
        <taxon>Botryosphaeriales</taxon>
        <taxon>Phyllostictaceae</taxon>
        <taxon>Phyllosticta</taxon>
    </lineage>
</organism>
<dbReference type="InterPro" id="IPR016181">
    <property type="entry name" value="Acyl_CoA_acyltransferase"/>
</dbReference>
<dbReference type="Proteomes" id="UP001492380">
    <property type="component" value="Unassembled WGS sequence"/>
</dbReference>
<evidence type="ECO:0000313" key="3">
    <source>
        <dbReference type="Proteomes" id="UP001492380"/>
    </source>
</evidence>
<gene>
    <name evidence="2" type="ORF">HDK90DRAFT_507037</name>
</gene>